<dbReference type="PANTHER" id="PTHR45436">
    <property type="entry name" value="SENSOR HISTIDINE KINASE YKOH"/>
    <property type="match status" value="1"/>
</dbReference>
<dbReference type="InterPro" id="IPR005467">
    <property type="entry name" value="His_kinase_dom"/>
</dbReference>
<dbReference type="EMBL" id="PDEM01000007">
    <property type="protein sequence ID" value="PHZ86511.1"/>
    <property type="molecule type" value="Genomic_DNA"/>
</dbReference>
<evidence type="ECO:0000256" key="5">
    <source>
        <dbReference type="ARBA" id="ARBA00022679"/>
    </source>
</evidence>
<feature type="domain" description="Histidine kinase" evidence="11">
    <location>
        <begin position="239"/>
        <end position="438"/>
    </location>
</feature>
<dbReference type="PANTHER" id="PTHR45436:SF5">
    <property type="entry name" value="SENSOR HISTIDINE KINASE TRCS"/>
    <property type="match status" value="1"/>
</dbReference>
<dbReference type="InParanoid" id="A0A2G4YVZ1"/>
<dbReference type="GO" id="GO:0005886">
    <property type="term" value="C:plasma membrane"/>
    <property type="evidence" value="ECO:0007669"/>
    <property type="project" value="TreeGrafter"/>
</dbReference>
<accession>A0A2G4YVZ1</accession>
<dbReference type="InterPro" id="IPR003594">
    <property type="entry name" value="HATPase_dom"/>
</dbReference>
<gene>
    <name evidence="12" type="ORF">CRD36_01095</name>
</gene>
<keyword evidence="8 10" id="KW-1133">Transmembrane helix</keyword>
<feature type="transmembrane region" description="Helical" evidence="10">
    <location>
        <begin position="12"/>
        <end position="31"/>
    </location>
</feature>
<dbReference type="InterPro" id="IPR004358">
    <property type="entry name" value="Sig_transdc_His_kin-like_C"/>
</dbReference>
<name>A0A2G4YVZ1_9PROT</name>
<keyword evidence="4" id="KW-0597">Phosphoprotein</keyword>
<dbReference type="GO" id="GO:0004673">
    <property type="term" value="F:protein histidine kinase activity"/>
    <property type="evidence" value="ECO:0007669"/>
    <property type="project" value="UniProtKB-EC"/>
</dbReference>
<dbReference type="OrthoDB" id="9809567at2"/>
<evidence type="ECO:0000256" key="3">
    <source>
        <dbReference type="ARBA" id="ARBA00012438"/>
    </source>
</evidence>
<keyword evidence="6 10" id="KW-0812">Transmembrane</keyword>
<dbReference type="InterPro" id="IPR036890">
    <property type="entry name" value="HATPase_C_sf"/>
</dbReference>
<comment type="catalytic activity">
    <reaction evidence="1">
        <text>ATP + protein L-histidine = ADP + protein N-phospho-L-histidine.</text>
        <dbReference type="EC" id="2.7.13.3"/>
    </reaction>
</comment>
<evidence type="ECO:0000259" key="11">
    <source>
        <dbReference type="PROSITE" id="PS50109"/>
    </source>
</evidence>
<feature type="transmembrane region" description="Helical" evidence="10">
    <location>
        <begin position="153"/>
        <end position="174"/>
    </location>
</feature>
<keyword evidence="9 10" id="KW-0472">Membrane</keyword>
<dbReference type="GO" id="GO:0000160">
    <property type="term" value="P:phosphorelay signal transduction system"/>
    <property type="evidence" value="ECO:0007669"/>
    <property type="project" value="TreeGrafter"/>
</dbReference>
<keyword evidence="13" id="KW-1185">Reference proteome</keyword>
<organism evidence="12 13">
    <name type="scientific">Paremcibacter congregatus</name>
    <dbReference type="NCBI Taxonomy" id="2043170"/>
    <lineage>
        <taxon>Bacteria</taxon>
        <taxon>Pseudomonadati</taxon>
        <taxon>Pseudomonadota</taxon>
        <taxon>Alphaproteobacteria</taxon>
        <taxon>Emcibacterales</taxon>
        <taxon>Emcibacteraceae</taxon>
        <taxon>Paremcibacter</taxon>
    </lineage>
</organism>
<comment type="caution">
    <text evidence="12">The sequence shown here is derived from an EMBL/GenBank/DDBJ whole genome shotgun (WGS) entry which is preliminary data.</text>
</comment>
<dbReference type="InterPro" id="IPR050428">
    <property type="entry name" value="TCS_sensor_his_kinase"/>
</dbReference>
<evidence type="ECO:0000256" key="2">
    <source>
        <dbReference type="ARBA" id="ARBA00004370"/>
    </source>
</evidence>
<dbReference type="Pfam" id="PF02518">
    <property type="entry name" value="HATPase_c"/>
    <property type="match status" value="1"/>
</dbReference>
<evidence type="ECO:0000256" key="7">
    <source>
        <dbReference type="ARBA" id="ARBA00022777"/>
    </source>
</evidence>
<evidence type="ECO:0000256" key="10">
    <source>
        <dbReference type="SAM" id="Phobius"/>
    </source>
</evidence>
<comment type="subcellular location">
    <subcellularLocation>
        <location evidence="2">Membrane</location>
    </subcellularLocation>
</comment>
<sequence length="438" mass="48570">MNSLKSRLTIGVLVVSLIFFTSLIVANVIFFNRFGEDFVTTRLQHDTDALLVALKVDAQGNLQLDEHNLNPIFLQPFSGHYFRIELQHGAFQSRSLWEETMPVERIPVGQTKTTRRPGPSGQDLLVLEGGYFKAGHQVWISVAENYTPITNSLHSLTLTLILINGAVIVLLMLLQRFLVDRGLVPLTKSTAELSRLGKGEQNFLNEEVPTEVLPLVQEINKLLVMVDNRVKRSTTALGNLAHALKTPLALIEQSVSGCDKNNAGQICGDIREAVGQIKHQLNSELRRARIIGLSAHGQKIDISDFISPLITTLETIYQDKHIVFHVDIAPGAAYVGDRHDLMELFGNLLDNACKWAKGHIYITITSDPEMEIIIQDDGPGITSDMMAQVETRGTRLDEAGEGHGLGLSIVREIIDQNNAEIYYSHSEKYGGLKVIIKV</sequence>
<evidence type="ECO:0000256" key="8">
    <source>
        <dbReference type="ARBA" id="ARBA00022989"/>
    </source>
</evidence>
<dbReference type="EC" id="2.7.13.3" evidence="3"/>
<keyword evidence="7" id="KW-0418">Kinase</keyword>
<dbReference type="SUPFAM" id="SSF55874">
    <property type="entry name" value="ATPase domain of HSP90 chaperone/DNA topoisomerase II/histidine kinase"/>
    <property type="match status" value="1"/>
</dbReference>
<reference evidence="12 13" key="1">
    <citation type="submission" date="2017-10" db="EMBL/GenBank/DDBJ databases">
        <title>Frigbacter circumglobatus gen. nov. sp. nov., isolated from sediment cultured in situ.</title>
        <authorList>
            <person name="Zhao Z."/>
        </authorList>
    </citation>
    <scope>NUCLEOTIDE SEQUENCE [LARGE SCALE GENOMIC DNA]</scope>
    <source>
        <strain evidence="12 13">ZYL</strain>
    </source>
</reference>
<evidence type="ECO:0000256" key="4">
    <source>
        <dbReference type="ARBA" id="ARBA00022553"/>
    </source>
</evidence>
<evidence type="ECO:0000256" key="9">
    <source>
        <dbReference type="ARBA" id="ARBA00023136"/>
    </source>
</evidence>
<dbReference type="SMART" id="SM00387">
    <property type="entry name" value="HATPase_c"/>
    <property type="match status" value="1"/>
</dbReference>
<dbReference type="RefSeq" id="WP_099470888.1">
    <property type="nucleotide sequence ID" value="NZ_CP041025.1"/>
</dbReference>
<protein>
    <recommendedName>
        <fullName evidence="3">histidine kinase</fullName>
        <ecNumber evidence="3">2.7.13.3</ecNumber>
    </recommendedName>
</protein>
<dbReference type="PROSITE" id="PS50109">
    <property type="entry name" value="HIS_KIN"/>
    <property type="match status" value="1"/>
</dbReference>
<evidence type="ECO:0000313" key="13">
    <source>
        <dbReference type="Proteomes" id="UP000229730"/>
    </source>
</evidence>
<dbReference type="AlphaFoldDB" id="A0A2G4YVZ1"/>
<proteinExistence type="predicted"/>
<dbReference type="Gene3D" id="3.30.565.10">
    <property type="entry name" value="Histidine kinase-like ATPase, C-terminal domain"/>
    <property type="match status" value="1"/>
</dbReference>
<dbReference type="PRINTS" id="PR00344">
    <property type="entry name" value="BCTRLSENSOR"/>
</dbReference>
<evidence type="ECO:0000256" key="6">
    <source>
        <dbReference type="ARBA" id="ARBA00022692"/>
    </source>
</evidence>
<dbReference type="Proteomes" id="UP000229730">
    <property type="component" value="Unassembled WGS sequence"/>
</dbReference>
<keyword evidence="5" id="KW-0808">Transferase</keyword>
<evidence type="ECO:0000313" key="12">
    <source>
        <dbReference type="EMBL" id="PHZ86511.1"/>
    </source>
</evidence>
<evidence type="ECO:0000256" key="1">
    <source>
        <dbReference type="ARBA" id="ARBA00000085"/>
    </source>
</evidence>